<dbReference type="InterPro" id="IPR036388">
    <property type="entry name" value="WH-like_DNA-bd_sf"/>
</dbReference>
<dbReference type="InterPro" id="IPR036397">
    <property type="entry name" value="RNaseH_sf"/>
</dbReference>
<reference evidence="3 4" key="1">
    <citation type="submission" date="2020-02" db="EMBL/GenBank/DDBJ databases">
        <title>Comparative genomics of sulfur disproportionating microorganisms.</title>
        <authorList>
            <person name="Ward L.M."/>
            <person name="Bertran E."/>
            <person name="Johnston D.T."/>
        </authorList>
    </citation>
    <scope>NUCLEOTIDE SEQUENCE [LARGE SCALE GENOMIC DNA]</scope>
    <source>
        <strain evidence="3 4">DSM 3696</strain>
    </source>
</reference>
<proteinExistence type="predicted"/>
<sequence>MQETYTAKELATVLECTRQAVDHRAKQGEWGSRPRQGRGGGREFIAASLPADVRAAIIAHEAQNLPASLNPSEPALSEAQREKALAKADLVRLYVEALTRAPHGNKTAARDGFMTAYHAGGWPRLLALLGRTSWKSIERWKLTSSATGSALRLADTRGGQRTVPKLTERHGQLLLNLARHPNKPCISEVCRMAREAFRAAGLPDCHDVTMRRFLERWSRQNYGEWIFAREGKKAWNDKCCPYIERDYSKIAVGDILVADGHALNFEILDPETGQGRRMELVLWYDMASSYPCGWEILPTENVRSIAAAFRRACMRLGSFPKVAYLDNGKAFRARFFTGIDLSQTGLSGVFTELGVEPLFAWPYHGQSKTIERFFSTFGELERWVPSYVGAGIDSKPPRLMRGEKLHRKVYDASGGRPLTLEEAHTAIAIWFDAYAERPQRGHLKGQAPRDVFEAGRGSGLTDADMQKLRMCMLSKSVRSIDRNGVSLHGKHYYHPLLHHLRHKVLVRYDDQGRDSILIYDEAGKQFICEATPRKSVHPAARILGNAEDQTLLAEEIGLKKTLEHQVTANARQFLSTVVLPETQSRMRLIEAKKAVPAALPAPKAPDVVRIEEGKSSSRAKLAEAPAYVPPAQIPAITTELDRYEYLFNLAVRDGVALREADADWMARYEQTEEYAACARGRYEQLRQVYARRRAIANGGVS</sequence>
<dbReference type="Pfam" id="PF02316">
    <property type="entry name" value="HTH_Tnp_Mu_1"/>
    <property type="match status" value="1"/>
</dbReference>
<dbReference type="Gene3D" id="3.30.420.10">
    <property type="entry name" value="Ribonuclease H-like superfamily/Ribonuclease H"/>
    <property type="match status" value="1"/>
</dbReference>
<dbReference type="InterPro" id="IPR009061">
    <property type="entry name" value="DNA-bd_dom_put_sf"/>
</dbReference>
<evidence type="ECO:0000313" key="4">
    <source>
        <dbReference type="Proteomes" id="UP000469724"/>
    </source>
</evidence>
<dbReference type="GO" id="GO:0003677">
    <property type="term" value="F:DNA binding"/>
    <property type="evidence" value="ECO:0007669"/>
    <property type="project" value="InterPro"/>
</dbReference>
<dbReference type="Proteomes" id="UP000469724">
    <property type="component" value="Unassembled WGS sequence"/>
</dbReference>
<feature type="domain" description="Integrase catalytic" evidence="1">
    <location>
        <begin position="237"/>
        <end position="456"/>
    </location>
</feature>
<keyword evidence="4" id="KW-1185">Reference proteome</keyword>
<evidence type="ECO:0000313" key="3">
    <source>
        <dbReference type="EMBL" id="NDY55814.1"/>
    </source>
</evidence>
<name>A0A7K3NHY3_9BACT</name>
<accession>A0A7K3NHY3</accession>
<gene>
    <name evidence="3" type="ORF">G3N56_03535</name>
</gene>
<dbReference type="SUPFAM" id="SSF46955">
    <property type="entry name" value="Putative DNA-binding domain"/>
    <property type="match status" value="1"/>
</dbReference>
<dbReference type="Pfam" id="PF09299">
    <property type="entry name" value="Mu-transpos_C"/>
    <property type="match status" value="1"/>
</dbReference>
<dbReference type="GO" id="GO:0015074">
    <property type="term" value="P:DNA integration"/>
    <property type="evidence" value="ECO:0007669"/>
    <property type="project" value="InterPro"/>
</dbReference>
<dbReference type="SUPFAM" id="SSF50610">
    <property type="entry name" value="mu transposase, C-terminal domain"/>
    <property type="match status" value="1"/>
</dbReference>
<dbReference type="PROSITE" id="PS50994">
    <property type="entry name" value="INTEGRASE"/>
    <property type="match status" value="1"/>
</dbReference>
<dbReference type="InterPro" id="IPR003314">
    <property type="entry name" value="Mu-type_HTH"/>
</dbReference>
<organism evidence="3 4">
    <name type="scientific">Desulfolutivibrio sulfodismutans</name>
    <dbReference type="NCBI Taxonomy" id="63561"/>
    <lineage>
        <taxon>Bacteria</taxon>
        <taxon>Pseudomonadati</taxon>
        <taxon>Thermodesulfobacteriota</taxon>
        <taxon>Desulfovibrionia</taxon>
        <taxon>Desulfovibrionales</taxon>
        <taxon>Desulfovibrionaceae</taxon>
        <taxon>Desulfolutivibrio</taxon>
    </lineage>
</organism>
<dbReference type="InterPro" id="IPR012337">
    <property type="entry name" value="RNaseH-like_sf"/>
</dbReference>
<dbReference type="InterPro" id="IPR001584">
    <property type="entry name" value="Integrase_cat-core"/>
</dbReference>
<evidence type="ECO:0000259" key="2">
    <source>
        <dbReference type="PROSITE" id="PS51702"/>
    </source>
</evidence>
<feature type="domain" description="HTH Mu-type" evidence="2">
    <location>
        <begin position="1"/>
        <end position="65"/>
    </location>
</feature>
<dbReference type="SUPFAM" id="SSF53098">
    <property type="entry name" value="Ribonuclease H-like"/>
    <property type="match status" value="1"/>
</dbReference>
<dbReference type="AlphaFoldDB" id="A0A7K3NHY3"/>
<dbReference type="PROSITE" id="PS51702">
    <property type="entry name" value="HTH_MU"/>
    <property type="match status" value="1"/>
</dbReference>
<dbReference type="InterPro" id="IPR009004">
    <property type="entry name" value="Transposase_Mu_C"/>
</dbReference>
<comment type="caution">
    <text evidence="3">The sequence shown here is derived from an EMBL/GenBank/DDBJ whole genome shotgun (WGS) entry which is preliminary data.</text>
</comment>
<dbReference type="EMBL" id="JAAGRQ010000010">
    <property type="protein sequence ID" value="NDY55814.1"/>
    <property type="molecule type" value="Genomic_DNA"/>
</dbReference>
<protein>
    <submittedName>
        <fullName evidence="3">Transposase</fullName>
    </submittedName>
</protein>
<dbReference type="Gene3D" id="1.10.10.10">
    <property type="entry name" value="Winged helix-like DNA-binding domain superfamily/Winged helix DNA-binding domain"/>
    <property type="match status" value="1"/>
</dbReference>
<dbReference type="InterPro" id="IPR015378">
    <property type="entry name" value="Transposase-like_Mu_C"/>
</dbReference>
<evidence type="ECO:0000259" key="1">
    <source>
        <dbReference type="PROSITE" id="PS50994"/>
    </source>
</evidence>